<dbReference type="AlphaFoldDB" id="N9EE77"/>
<dbReference type="Proteomes" id="UP000017670">
    <property type="component" value="Unassembled WGS sequence"/>
</dbReference>
<dbReference type="RefSeq" id="WP_005057344.1">
    <property type="nucleotide sequence ID" value="NZ_KB849763.1"/>
</dbReference>
<gene>
    <name evidence="1" type="ORF">F933_00060</name>
</gene>
<sequence length="143" mass="16812">MVLKQISIILLFVFLLGCKENQVEDFKYEFYGSKLCALKTSDMIAAHEFGLLDISFKHKESIFDEKLSIDMYEESLKNLSNKQSKSIFCFEPLKVKYSSLETQIRLEIKKGKYLRQYEFINYSYLSGRDSKLNLSKNEIIECK</sequence>
<reference evidence="1 2" key="1">
    <citation type="submission" date="2013-02" db="EMBL/GenBank/DDBJ databases">
        <title>The Genome Sequence of Acinetobacter beijerinckii CIP 110307.</title>
        <authorList>
            <consortium name="The Broad Institute Genome Sequencing Platform"/>
            <consortium name="The Broad Institute Genome Sequencing Center for Infectious Disease"/>
            <person name="Cerqueira G."/>
            <person name="Feldgarden M."/>
            <person name="Courvalin P."/>
            <person name="Perichon B."/>
            <person name="Grillot-Courvalin C."/>
            <person name="Clermont D."/>
            <person name="Rocha E."/>
            <person name="Yoon E.-J."/>
            <person name="Nemec A."/>
            <person name="Walker B."/>
            <person name="Young S.K."/>
            <person name="Zeng Q."/>
            <person name="Gargeya S."/>
            <person name="Fitzgerald M."/>
            <person name="Haas B."/>
            <person name="Abouelleil A."/>
            <person name="Alvarado L."/>
            <person name="Arachchi H.M."/>
            <person name="Berlin A.M."/>
            <person name="Chapman S.B."/>
            <person name="Dewar J."/>
            <person name="Goldberg J."/>
            <person name="Griggs A."/>
            <person name="Gujja S."/>
            <person name="Hansen M."/>
            <person name="Howarth C."/>
            <person name="Imamovic A."/>
            <person name="Larimer J."/>
            <person name="McCowan C."/>
            <person name="Murphy C."/>
            <person name="Neiman D."/>
            <person name="Pearson M."/>
            <person name="Priest M."/>
            <person name="Roberts A."/>
            <person name="Saif S."/>
            <person name="Shea T."/>
            <person name="Sisk P."/>
            <person name="Sykes S."/>
            <person name="Wortman J."/>
            <person name="Nusbaum C."/>
            <person name="Birren B."/>
        </authorList>
    </citation>
    <scope>NUCLEOTIDE SEQUENCE [LARGE SCALE GENOMIC DNA]</scope>
    <source>
        <strain evidence="1 2">CIP 110307</strain>
    </source>
</reference>
<accession>N9EE77</accession>
<evidence type="ECO:0000313" key="1">
    <source>
        <dbReference type="EMBL" id="ENW08733.1"/>
    </source>
</evidence>
<dbReference type="HOGENOM" id="CLU_142048_0_0_6"/>
<dbReference type="GeneID" id="29855202"/>
<dbReference type="PROSITE" id="PS51257">
    <property type="entry name" value="PROKAR_LIPOPROTEIN"/>
    <property type="match status" value="1"/>
</dbReference>
<proteinExistence type="predicted"/>
<dbReference type="eggNOG" id="ENOG5031RH4">
    <property type="taxonomic scope" value="Bacteria"/>
</dbReference>
<comment type="caution">
    <text evidence="1">The sequence shown here is derived from an EMBL/GenBank/DDBJ whole genome shotgun (WGS) entry which is preliminary data.</text>
</comment>
<evidence type="ECO:0008006" key="3">
    <source>
        <dbReference type="Google" id="ProtNLM"/>
    </source>
</evidence>
<organism evidence="1 2">
    <name type="scientific">Acinetobacter beijerinckii CIP 110307</name>
    <dbReference type="NCBI Taxonomy" id="1217648"/>
    <lineage>
        <taxon>Bacteria</taxon>
        <taxon>Pseudomonadati</taxon>
        <taxon>Pseudomonadota</taxon>
        <taxon>Gammaproteobacteria</taxon>
        <taxon>Moraxellales</taxon>
        <taxon>Moraxellaceae</taxon>
        <taxon>Acinetobacter</taxon>
    </lineage>
</organism>
<dbReference type="EMBL" id="APQL01000001">
    <property type="protein sequence ID" value="ENW08733.1"/>
    <property type="molecule type" value="Genomic_DNA"/>
</dbReference>
<protein>
    <recommendedName>
        <fullName evidence="3">Lipoprotein</fullName>
    </recommendedName>
</protein>
<dbReference type="PATRIC" id="fig|1217648.3.peg.58"/>
<dbReference type="STRING" id="262668.GCA_000931715_01000"/>
<evidence type="ECO:0000313" key="2">
    <source>
        <dbReference type="Proteomes" id="UP000017670"/>
    </source>
</evidence>
<name>N9EE77_9GAMM</name>
<keyword evidence="2" id="KW-1185">Reference proteome</keyword>